<dbReference type="InterPro" id="IPR036390">
    <property type="entry name" value="WH_DNA-bd_sf"/>
</dbReference>
<dbReference type="InterPro" id="IPR000835">
    <property type="entry name" value="HTH_MarR-typ"/>
</dbReference>
<feature type="domain" description="HTH marR-type" evidence="1">
    <location>
        <begin position="1"/>
        <end position="83"/>
    </location>
</feature>
<name>A0A4Q0T2L5_9BACT</name>
<sequence length="87" mass="9840">MADELEMDRTSLYRAIAPMERDGWISIEDGNDARSRTAKLLRKGNSVLKKADKGWDEIQSKILGRFGKDEWLTLVSALNRLADCALD</sequence>
<dbReference type="SUPFAM" id="SSF46785">
    <property type="entry name" value="Winged helix' DNA-binding domain"/>
    <property type="match status" value="1"/>
</dbReference>
<reference evidence="3" key="2">
    <citation type="submission" date="2019-02" db="EMBL/GenBank/DDBJ databases">
        <title>Granulicella sibirica sp. nov., a psychrotolerant acidobacterium isolated from an organic soil layer in forested tundra, West Siberia.</title>
        <authorList>
            <person name="Oshkin I.Y."/>
            <person name="Kulichevskaya I.S."/>
            <person name="Rijpstra W.I.C."/>
            <person name="Sinninghe Damste J.S."/>
            <person name="Rakitin A.L."/>
            <person name="Ravin N.V."/>
            <person name="Dedysh S.N."/>
        </authorList>
    </citation>
    <scope>NUCLEOTIDE SEQUENCE [LARGE SCALE GENOMIC DNA]</scope>
    <source>
        <strain evidence="3">AF10</strain>
    </source>
</reference>
<dbReference type="GO" id="GO:0003700">
    <property type="term" value="F:DNA-binding transcription factor activity"/>
    <property type="evidence" value="ECO:0007669"/>
    <property type="project" value="InterPro"/>
</dbReference>
<dbReference type="Gene3D" id="1.10.10.10">
    <property type="entry name" value="Winged helix-like DNA-binding domain superfamily/Winged helix DNA-binding domain"/>
    <property type="match status" value="1"/>
</dbReference>
<reference evidence="2 3" key="1">
    <citation type="submission" date="2018-11" db="EMBL/GenBank/DDBJ databases">
        <authorList>
            <person name="Mardanov A.V."/>
            <person name="Ravin N.V."/>
            <person name="Dedysh S.N."/>
        </authorList>
    </citation>
    <scope>NUCLEOTIDE SEQUENCE [LARGE SCALE GENOMIC DNA]</scope>
    <source>
        <strain evidence="2 3">AF10</strain>
    </source>
</reference>
<protein>
    <recommendedName>
        <fullName evidence="1">HTH marR-type domain-containing protein</fullName>
    </recommendedName>
</protein>
<evidence type="ECO:0000313" key="2">
    <source>
        <dbReference type="EMBL" id="RXH56159.1"/>
    </source>
</evidence>
<dbReference type="EMBL" id="RDSM01000002">
    <property type="protein sequence ID" value="RXH56159.1"/>
    <property type="molecule type" value="Genomic_DNA"/>
</dbReference>
<gene>
    <name evidence="2" type="ORF">GRAN_3016</name>
</gene>
<evidence type="ECO:0000259" key="1">
    <source>
        <dbReference type="PROSITE" id="PS50995"/>
    </source>
</evidence>
<keyword evidence="3" id="KW-1185">Reference proteome</keyword>
<dbReference type="AlphaFoldDB" id="A0A4Q0T2L5"/>
<evidence type="ECO:0000313" key="3">
    <source>
        <dbReference type="Proteomes" id="UP000289437"/>
    </source>
</evidence>
<dbReference type="Proteomes" id="UP000289437">
    <property type="component" value="Unassembled WGS sequence"/>
</dbReference>
<proteinExistence type="predicted"/>
<comment type="caution">
    <text evidence="2">The sequence shown here is derived from an EMBL/GenBank/DDBJ whole genome shotgun (WGS) entry which is preliminary data.</text>
</comment>
<dbReference type="InterPro" id="IPR036388">
    <property type="entry name" value="WH-like_DNA-bd_sf"/>
</dbReference>
<organism evidence="2 3">
    <name type="scientific">Granulicella sibirica</name>
    <dbReference type="NCBI Taxonomy" id="2479048"/>
    <lineage>
        <taxon>Bacteria</taxon>
        <taxon>Pseudomonadati</taxon>
        <taxon>Acidobacteriota</taxon>
        <taxon>Terriglobia</taxon>
        <taxon>Terriglobales</taxon>
        <taxon>Acidobacteriaceae</taxon>
        <taxon>Granulicella</taxon>
    </lineage>
</organism>
<accession>A0A4Q0T2L5</accession>
<dbReference type="PROSITE" id="PS50995">
    <property type="entry name" value="HTH_MARR_2"/>
    <property type="match status" value="1"/>
</dbReference>